<gene>
    <name evidence="2" type="ORF">B5D80_22115</name>
</gene>
<reference evidence="2 3" key="1">
    <citation type="submission" date="2017-03" db="EMBL/GenBank/DDBJ databases">
        <title>Whole genome sequence of Micromonospora wenchangensis, isolated from mangrove soil.</title>
        <authorList>
            <person name="Yang H."/>
        </authorList>
    </citation>
    <scope>NUCLEOTIDE SEQUENCE [LARGE SCALE GENOMIC DNA]</scope>
    <source>
        <strain evidence="2 3">CCTCC AA 2012002</strain>
    </source>
</reference>
<sequence length="123" mass="12930">MGEVLPMPSFGDLFTDTRGDDRTMRVSYHPERGAVVLSLWSGTTCRGSFRMAVDDVSRLRGVLAEIEASSAPTTVLPVVPPAGGPSRPFDATAPVAPRSPAVDQTGDISGTAHRGMLPVPRVA</sequence>
<dbReference type="AlphaFoldDB" id="A0A246RHH6"/>
<evidence type="ECO:0000256" key="1">
    <source>
        <dbReference type="SAM" id="MobiDB-lite"/>
    </source>
</evidence>
<proteinExistence type="predicted"/>
<protein>
    <submittedName>
        <fullName evidence="2">Uncharacterized protein</fullName>
    </submittedName>
</protein>
<dbReference type="EMBL" id="MZMV01000041">
    <property type="protein sequence ID" value="OWV03651.1"/>
    <property type="molecule type" value="Genomic_DNA"/>
</dbReference>
<evidence type="ECO:0000313" key="2">
    <source>
        <dbReference type="EMBL" id="OWV03651.1"/>
    </source>
</evidence>
<name>A0A246RHH6_9ACTN</name>
<organism evidence="2 3">
    <name type="scientific">Micromonospora wenchangensis</name>
    <dbReference type="NCBI Taxonomy" id="1185415"/>
    <lineage>
        <taxon>Bacteria</taxon>
        <taxon>Bacillati</taxon>
        <taxon>Actinomycetota</taxon>
        <taxon>Actinomycetes</taxon>
        <taxon>Micromonosporales</taxon>
        <taxon>Micromonosporaceae</taxon>
        <taxon>Micromonospora</taxon>
    </lineage>
</organism>
<comment type="caution">
    <text evidence="2">The sequence shown here is derived from an EMBL/GenBank/DDBJ whole genome shotgun (WGS) entry which is preliminary data.</text>
</comment>
<dbReference type="OrthoDB" id="5193143at2"/>
<evidence type="ECO:0000313" key="3">
    <source>
        <dbReference type="Proteomes" id="UP000197174"/>
    </source>
</evidence>
<accession>A0A246RHH6</accession>
<keyword evidence="3" id="KW-1185">Reference proteome</keyword>
<dbReference type="RefSeq" id="WP_144081734.1">
    <property type="nucleotide sequence ID" value="NZ_CBDRBW010000005.1"/>
</dbReference>
<feature type="region of interest" description="Disordered" evidence="1">
    <location>
        <begin position="77"/>
        <end position="123"/>
    </location>
</feature>
<dbReference type="Proteomes" id="UP000197174">
    <property type="component" value="Unassembled WGS sequence"/>
</dbReference>